<protein>
    <submittedName>
        <fullName evidence="1">Uncharacterized protein</fullName>
    </submittedName>
</protein>
<evidence type="ECO:0000313" key="1">
    <source>
        <dbReference type="EMBL" id="KAK2727330.1"/>
    </source>
</evidence>
<evidence type="ECO:0000313" key="2">
    <source>
        <dbReference type="Proteomes" id="UP001187531"/>
    </source>
</evidence>
<organism evidence="1 2">
    <name type="scientific">Artemia franciscana</name>
    <name type="common">Brine shrimp</name>
    <name type="synonym">Artemia sanfranciscana</name>
    <dbReference type="NCBI Taxonomy" id="6661"/>
    <lineage>
        <taxon>Eukaryota</taxon>
        <taxon>Metazoa</taxon>
        <taxon>Ecdysozoa</taxon>
        <taxon>Arthropoda</taxon>
        <taxon>Crustacea</taxon>
        <taxon>Branchiopoda</taxon>
        <taxon>Anostraca</taxon>
        <taxon>Artemiidae</taxon>
        <taxon>Artemia</taxon>
    </lineage>
</organism>
<gene>
    <name evidence="1" type="ORF">QYM36_007983</name>
</gene>
<dbReference type="EMBL" id="JAVRJZ010000001">
    <property type="protein sequence ID" value="KAK2727330.1"/>
    <property type="molecule type" value="Genomic_DNA"/>
</dbReference>
<sequence>MNIRALIEKPFEEGTHEKYLPPSSDTSLLSQKTNALEDTEYVNEMKNGDAGSDLVSQNVVQAILSSILPMFVEMYFIDYGDQGGFQPKTIMVSKCGDFYKKDDGSREYQSLQEVALALGLSIRNLLPPPENDRPPLLLLCCSDKTLLEPKKKRDNKPVCIPESKLHVFRGVQIGENLSQTDLNDKVDMEMTVDMESK</sequence>
<proteinExistence type="predicted"/>
<keyword evidence="2" id="KW-1185">Reference proteome</keyword>
<dbReference type="AlphaFoldDB" id="A0AA88IAE0"/>
<name>A0AA88IAE0_ARTSF</name>
<reference evidence="1" key="1">
    <citation type="submission" date="2023-07" db="EMBL/GenBank/DDBJ databases">
        <title>Chromosome-level genome assembly of Artemia franciscana.</title>
        <authorList>
            <person name="Jo E."/>
        </authorList>
    </citation>
    <scope>NUCLEOTIDE SEQUENCE</scope>
    <source>
        <tissue evidence="1">Whole body</tissue>
    </source>
</reference>
<accession>A0AA88IAE0</accession>
<dbReference type="Proteomes" id="UP001187531">
    <property type="component" value="Unassembled WGS sequence"/>
</dbReference>
<comment type="caution">
    <text evidence="1">The sequence shown here is derived from an EMBL/GenBank/DDBJ whole genome shotgun (WGS) entry which is preliminary data.</text>
</comment>